<dbReference type="Pfam" id="PF00106">
    <property type="entry name" value="adh_short"/>
    <property type="match status" value="1"/>
</dbReference>
<evidence type="ECO:0000256" key="1">
    <source>
        <dbReference type="ARBA" id="ARBA00006484"/>
    </source>
</evidence>
<dbReference type="RefSeq" id="WP_106709288.1">
    <property type="nucleotide sequence ID" value="NZ_PGGO01000001.1"/>
</dbReference>
<dbReference type="AlphaFoldDB" id="A0A2P7BWP0"/>
<dbReference type="Gene3D" id="3.40.50.720">
    <property type="entry name" value="NAD(P)-binding Rossmann-like Domain"/>
    <property type="match status" value="1"/>
</dbReference>
<dbReference type="InterPro" id="IPR057326">
    <property type="entry name" value="KR_dom"/>
</dbReference>
<gene>
    <name evidence="5" type="ORF">CU102_02120</name>
</gene>
<dbReference type="PANTHER" id="PTHR43115">
    <property type="entry name" value="DEHYDROGENASE/REDUCTASE SDR FAMILY MEMBER 11"/>
    <property type="match status" value="1"/>
</dbReference>
<dbReference type="PROSITE" id="PS00061">
    <property type="entry name" value="ADH_SHORT"/>
    <property type="match status" value="1"/>
</dbReference>
<keyword evidence="6" id="KW-1185">Reference proteome</keyword>
<name>A0A2P7BWP0_9HYPH</name>
<sequence length="248" mass="26428">MSIKGKVALVTGASSGIGAATALKLAANGATVGLAARRIDRLSNLQAKIEAGGGTAIAIEMDVVDAASVTAGVEKLASAFGSIDIVFNNAGLMPISDMEALKTDEWHRMVDVNVKGLLNTVAAVLPHMVRQKSGHMVNTSSIAGRKVFPGLAVYCATKHAVTALSEGMRLELSKKHNIKITCVQPGAVETELFEHISDGDYRQQMEALKDQMEFLKPEDIADTILYALQAPDRVDIAEVFVMPTQQPW</sequence>
<comment type="caution">
    <text evidence="5">The sequence shown here is derived from an EMBL/GenBank/DDBJ whole genome shotgun (WGS) entry which is preliminary data.</text>
</comment>
<dbReference type="InterPro" id="IPR002347">
    <property type="entry name" value="SDR_fam"/>
</dbReference>
<proteinExistence type="inferred from homology"/>
<dbReference type="PRINTS" id="PR00080">
    <property type="entry name" value="SDRFAMILY"/>
</dbReference>
<evidence type="ECO:0000256" key="3">
    <source>
        <dbReference type="RuleBase" id="RU000363"/>
    </source>
</evidence>
<protein>
    <submittedName>
        <fullName evidence="5">Oxidoreductase</fullName>
    </submittedName>
</protein>
<dbReference type="Proteomes" id="UP000241444">
    <property type="component" value="Unassembled WGS sequence"/>
</dbReference>
<dbReference type="OrthoDB" id="9810734at2"/>
<dbReference type="SUPFAM" id="SSF51735">
    <property type="entry name" value="NAD(P)-binding Rossmann-fold domains"/>
    <property type="match status" value="1"/>
</dbReference>
<feature type="domain" description="Ketoreductase" evidence="4">
    <location>
        <begin position="6"/>
        <end position="181"/>
    </location>
</feature>
<dbReference type="EMBL" id="PGGO01000001">
    <property type="protein sequence ID" value="PSH70866.1"/>
    <property type="molecule type" value="Genomic_DNA"/>
</dbReference>
<organism evidence="5 6">
    <name type="scientific">Phyllobacterium brassicacearum</name>
    <dbReference type="NCBI Taxonomy" id="314235"/>
    <lineage>
        <taxon>Bacteria</taxon>
        <taxon>Pseudomonadati</taxon>
        <taxon>Pseudomonadota</taxon>
        <taxon>Alphaproteobacteria</taxon>
        <taxon>Hyphomicrobiales</taxon>
        <taxon>Phyllobacteriaceae</taxon>
        <taxon>Phyllobacterium</taxon>
    </lineage>
</organism>
<dbReference type="InterPro" id="IPR036291">
    <property type="entry name" value="NAD(P)-bd_dom_sf"/>
</dbReference>
<dbReference type="GO" id="GO:0016616">
    <property type="term" value="F:oxidoreductase activity, acting on the CH-OH group of donors, NAD or NADP as acceptor"/>
    <property type="evidence" value="ECO:0007669"/>
    <property type="project" value="UniProtKB-ARBA"/>
</dbReference>
<dbReference type="FunFam" id="3.40.50.720:FF:000047">
    <property type="entry name" value="NADP-dependent L-serine/L-allo-threonine dehydrogenase"/>
    <property type="match status" value="1"/>
</dbReference>
<evidence type="ECO:0000256" key="2">
    <source>
        <dbReference type="ARBA" id="ARBA00023002"/>
    </source>
</evidence>
<dbReference type="PANTHER" id="PTHR43115:SF4">
    <property type="entry name" value="DEHYDROGENASE_REDUCTASE SDR FAMILY MEMBER 11"/>
    <property type="match status" value="1"/>
</dbReference>
<evidence type="ECO:0000259" key="4">
    <source>
        <dbReference type="SMART" id="SM00822"/>
    </source>
</evidence>
<evidence type="ECO:0000313" key="5">
    <source>
        <dbReference type="EMBL" id="PSH70866.1"/>
    </source>
</evidence>
<evidence type="ECO:0000313" key="6">
    <source>
        <dbReference type="Proteomes" id="UP000241444"/>
    </source>
</evidence>
<dbReference type="SMART" id="SM00822">
    <property type="entry name" value="PKS_KR"/>
    <property type="match status" value="1"/>
</dbReference>
<accession>A0A2P7BWP0</accession>
<comment type="similarity">
    <text evidence="1 3">Belongs to the short-chain dehydrogenases/reductases (SDR) family.</text>
</comment>
<keyword evidence="2" id="KW-0560">Oxidoreductase</keyword>
<dbReference type="InterPro" id="IPR020904">
    <property type="entry name" value="Sc_DH/Rdtase_CS"/>
</dbReference>
<dbReference type="PRINTS" id="PR00081">
    <property type="entry name" value="GDHRDH"/>
</dbReference>
<reference evidence="6" key="1">
    <citation type="submission" date="2017-11" db="EMBL/GenBank/DDBJ databases">
        <authorList>
            <person name="Kuznetsova I."/>
            <person name="Sazanova A."/>
            <person name="Chirak E."/>
            <person name="Safronova V."/>
            <person name="Willems A."/>
        </authorList>
    </citation>
    <scope>NUCLEOTIDE SEQUENCE [LARGE SCALE GENOMIC DNA]</scope>
    <source>
        <strain evidence="6">STM 196</strain>
    </source>
</reference>